<comment type="caution">
    <text evidence="2">The sequence shown here is derived from an EMBL/GenBank/DDBJ whole genome shotgun (WGS) entry which is preliminary data.</text>
</comment>
<protein>
    <submittedName>
        <fullName evidence="2">Uncharacterized protein</fullName>
    </submittedName>
</protein>
<dbReference type="EMBL" id="JYDU01000101">
    <property type="protein sequence ID" value="KRX92843.1"/>
    <property type="molecule type" value="Genomic_DNA"/>
</dbReference>
<evidence type="ECO:0000313" key="3">
    <source>
        <dbReference type="Proteomes" id="UP000054815"/>
    </source>
</evidence>
<proteinExistence type="predicted"/>
<feature type="region of interest" description="Disordered" evidence="1">
    <location>
        <begin position="1"/>
        <end position="40"/>
    </location>
</feature>
<evidence type="ECO:0000256" key="1">
    <source>
        <dbReference type="SAM" id="MobiDB-lite"/>
    </source>
</evidence>
<sequence length="102" mass="12095">MNRRTVIEEEKRSSSGNELFKQASDQRAKREEKQLKRVRRRQFRQFQESKQLQEPLRSTGRSKVVSMTIVHAGRQLTTTTPSPTLQHYNKRRQLCILKLKGE</sequence>
<evidence type="ECO:0000313" key="2">
    <source>
        <dbReference type="EMBL" id="KRX92843.1"/>
    </source>
</evidence>
<gene>
    <name evidence="2" type="ORF">T4E_2638</name>
</gene>
<reference evidence="2 3" key="1">
    <citation type="submission" date="2015-01" db="EMBL/GenBank/DDBJ databases">
        <title>Evolution of Trichinella species and genotypes.</title>
        <authorList>
            <person name="Korhonen P.K."/>
            <person name="Edoardo P."/>
            <person name="Giuseppe L.R."/>
            <person name="Gasser R.B."/>
        </authorList>
    </citation>
    <scope>NUCLEOTIDE SEQUENCE [LARGE SCALE GENOMIC DNA]</scope>
    <source>
        <strain evidence="2">ISS141</strain>
    </source>
</reference>
<accession>A0A0V0XYA7</accession>
<dbReference type="AlphaFoldDB" id="A0A0V0XYA7"/>
<organism evidence="2 3">
    <name type="scientific">Trichinella pseudospiralis</name>
    <name type="common">Parasitic roundworm</name>
    <dbReference type="NCBI Taxonomy" id="6337"/>
    <lineage>
        <taxon>Eukaryota</taxon>
        <taxon>Metazoa</taxon>
        <taxon>Ecdysozoa</taxon>
        <taxon>Nematoda</taxon>
        <taxon>Enoplea</taxon>
        <taxon>Dorylaimia</taxon>
        <taxon>Trichinellida</taxon>
        <taxon>Trichinellidae</taxon>
        <taxon>Trichinella</taxon>
    </lineage>
</organism>
<dbReference type="Proteomes" id="UP000054815">
    <property type="component" value="Unassembled WGS sequence"/>
</dbReference>
<feature type="compositionally biased region" description="Basic and acidic residues" evidence="1">
    <location>
        <begin position="1"/>
        <end position="13"/>
    </location>
</feature>
<name>A0A0V0XYA7_TRIPS</name>
<feature type="compositionally biased region" description="Basic and acidic residues" evidence="1">
    <location>
        <begin position="24"/>
        <end position="35"/>
    </location>
</feature>